<gene>
    <name evidence="2" type="ORF">E2C01_011552</name>
</gene>
<dbReference type="Proteomes" id="UP000324222">
    <property type="component" value="Unassembled WGS sequence"/>
</dbReference>
<reference evidence="2 3" key="1">
    <citation type="submission" date="2019-05" db="EMBL/GenBank/DDBJ databases">
        <title>Another draft genome of Portunus trituberculatus and its Hox gene families provides insights of decapod evolution.</title>
        <authorList>
            <person name="Jeong J.-H."/>
            <person name="Song I."/>
            <person name="Kim S."/>
            <person name="Choi T."/>
            <person name="Kim D."/>
            <person name="Ryu S."/>
            <person name="Kim W."/>
        </authorList>
    </citation>
    <scope>NUCLEOTIDE SEQUENCE [LARGE SCALE GENOMIC DNA]</scope>
    <source>
        <tissue evidence="2">Muscle</tissue>
    </source>
</reference>
<feature type="transmembrane region" description="Helical" evidence="1">
    <location>
        <begin position="6"/>
        <end position="27"/>
    </location>
</feature>
<dbReference type="EMBL" id="VSRR010000700">
    <property type="protein sequence ID" value="MPC18660.1"/>
    <property type="molecule type" value="Genomic_DNA"/>
</dbReference>
<dbReference type="InterPro" id="IPR017384">
    <property type="entry name" value="NADH_Ub_cplx-1_asu_su-1"/>
</dbReference>
<protein>
    <submittedName>
        <fullName evidence="2">Uncharacterized protein</fullName>
    </submittedName>
</protein>
<organism evidence="2 3">
    <name type="scientific">Portunus trituberculatus</name>
    <name type="common">Swimming crab</name>
    <name type="synonym">Neptunus trituberculatus</name>
    <dbReference type="NCBI Taxonomy" id="210409"/>
    <lineage>
        <taxon>Eukaryota</taxon>
        <taxon>Metazoa</taxon>
        <taxon>Ecdysozoa</taxon>
        <taxon>Arthropoda</taxon>
        <taxon>Crustacea</taxon>
        <taxon>Multicrustacea</taxon>
        <taxon>Malacostraca</taxon>
        <taxon>Eumalacostraca</taxon>
        <taxon>Eucarida</taxon>
        <taxon>Decapoda</taxon>
        <taxon>Pleocyemata</taxon>
        <taxon>Brachyura</taxon>
        <taxon>Eubrachyura</taxon>
        <taxon>Portunoidea</taxon>
        <taxon>Portunidae</taxon>
        <taxon>Portuninae</taxon>
        <taxon>Portunus</taxon>
    </lineage>
</organism>
<evidence type="ECO:0000313" key="2">
    <source>
        <dbReference type="EMBL" id="MPC18660.1"/>
    </source>
</evidence>
<comment type="caution">
    <text evidence="2">The sequence shown here is derived from an EMBL/GenBank/DDBJ whole genome shotgun (WGS) entry which is preliminary data.</text>
</comment>
<proteinExistence type="predicted"/>
<dbReference type="AlphaFoldDB" id="A0A5B7DBJ0"/>
<sequence>MWYNIIPSFAITTGVLAVPAVFIAGLHKLVYDNFYERDLQYPHQRNLYLRDGRISGSPWKIVGLEGIPDENEAKE</sequence>
<evidence type="ECO:0000313" key="3">
    <source>
        <dbReference type="Proteomes" id="UP000324222"/>
    </source>
</evidence>
<accession>A0A5B7DBJ0</accession>
<keyword evidence="3" id="KW-1185">Reference proteome</keyword>
<keyword evidence="1" id="KW-0472">Membrane</keyword>
<evidence type="ECO:0000256" key="1">
    <source>
        <dbReference type="SAM" id="Phobius"/>
    </source>
</evidence>
<keyword evidence="1" id="KW-1133">Transmembrane helix</keyword>
<dbReference type="Pfam" id="PF15879">
    <property type="entry name" value="MWFE"/>
    <property type="match status" value="1"/>
</dbReference>
<name>A0A5B7DBJ0_PORTR</name>
<keyword evidence="1" id="KW-0812">Transmembrane</keyword>